<feature type="region of interest" description="Disordered" evidence="1">
    <location>
        <begin position="147"/>
        <end position="231"/>
    </location>
</feature>
<feature type="transmembrane region" description="Helical" evidence="2">
    <location>
        <begin position="97"/>
        <end position="121"/>
    </location>
</feature>
<dbReference type="EMBL" id="CP117522">
    <property type="protein sequence ID" value="WNE97925.1"/>
    <property type="molecule type" value="Genomic_DNA"/>
</dbReference>
<dbReference type="Gene3D" id="3.40.50.300">
    <property type="entry name" value="P-loop containing nucleotide triphosphate hydrolases"/>
    <property type="match status" value="1"/>
</dbReference>
<evidence type="ECO:0000313" key="3">
    <source>
        <dbReference type="EMBL" id="WNE97925.1"/>
    </source>
</evidence>
<keyword evidence="4" id="KW-1185">Reference proteome</keyword>
<accession>A0ABY9UZA7</accession>
<dbReference type="SUPFAM" id="SSF52540">
    <property type="entry name" value="P-loop containing nucleoside triphosphate hydrolases"/>
    <property type="match status" value="1"/>
</dbReference>
<reference evidence="3 4" key="1">
    <citation type="submission" date="2023-02" db="EMBL/GenBank/DDBJ databases">
        <title>Streptomyces sp. SCA4-21 with antifungal activity against Fusarium oxysporum f. sp. cubense, Streptomyces sp. SCA2-17 with antifungal activity against Fusarium oxysporum f. sp. cubense.</title>
        <authorList>
            <person name="Qi D."/>
        </authorList>
    </citation>
    <scope>NUCLEOTIDE SEQUENCE [LARGE SCALE GENOMIC DNA]</scope>
    <source>
        <strain evidence="3 4">SCA4-21</strain>
    </source>
</reference>
<keyword evidence="2" id="KW-0812">Transmembrane</keyword>
<evidence type="ECO:0000313" key="4">
    <source>
        <dbReference type="Proteomes" id="UP001305606"/>
    </source>
</evidence>
<dbReference type="Proteomes" id="UP001305606">
    <property type="component" value="Chromosome"/>
</dbReference>
<dbReference type="RefSeq" id="WP_311036794.1">
    <property type="nucleotide sequence ID" value="NZ_CP117522.1"/>
</dbReference>
<name>A0ABY9UZA7_9ACTN</name>
<evidence type="ECO:0000256" key="2">
    <source>
        <dbReference type="SAM" id="Phobius"/>
    </source>
</evidence>
<organism evidence="3 4">
    <name type="scientific">Streptomyces luomodiensis</name>
    <dbReference type="NCBI Taxonomy" id="3026192"/>
    <lineage>
        <taxon>Bacteria</taxon>
        <taxon>Bacillati</taxon>
        <taxon>Actinomycetota</taxon>
        <taxon>Actinomycetes</taxon>
        <taxon>Kitasatosporales</taxon>
        <taxon>Streptomycetaceae</taxon>
        <taxon>Streptomyces</taxon>
    </lineage>
</organism>
<proteinExistence type="predicted"/>
<evidence type="ECO:0008006" key="5">
    <source>
        <dbReference type="Google" id="ProtNLM"/>
    </source>
</evidence>
<dbReference type="InterPro" id="IPR027417">
    <property type="entry name" value="P-loop_NTPase"/>
</dbReference>
<keyword evidence="2" id="KW-0472">Membrane</keyword>
<keyword evidence="2" id="KW-1133">Transmembrane helix</keyword>
<gene>
    <name evidence="3" type="ORF">PS467_22665</name>
</gene>
<feature type="transmembrane region" description="Helical" evidence="2">
    <location>
        <begin position="32"/>
        <end position="57"/>
    </location>
</feature>
<sequence>MAAGQRHDGPAERGRPPSAGGGIPDGLLIGSFVLLLGLLGLMWSATGLAGLLAHGAWPDNLAFMRTPQALRQLVTEPQDLAGAWPSIPKDQLSGYGLFWGIVIGELMVLIVLTIFVVGTLARYRTVRARRRAARAQAAEAKRLGLTGAGAAKGGTETATHSGTRAEPAAGVEAQPSPARGPGSGSAAPEVASGTAGPSAESTDGAPVSWSRSAAPGPTQAVSGNGAVAPVTGHPETEAVAARAATGTGPEPHPRIAEQRASVQDAPAEGVPTPPVQDGAYAPLHPTAAQQLPTARTGPLTVAGLPDGESVRSRVLFGAQRGESAVHTVLEAVGPVLVVTSDPKLWAATKDVRAKFGPTHVFDPSHLLDTPVRLRWNPAADCGSREIAAARATALLAPVRPAHAMDRPMAEAAETMLRCWLHAAAVDGRPFRHVHRWAQGNSAHEPVRILRTHPKAAGGAAGELEATLTAHRERRDMAQELTARALGALSSIHIRDACNPGRADTLALESFVAEGGTLYLMGESIEDPRTQPGAMPFLTALASHVVEHGRRMAERSSSGRLDPPLTLVLDDVAAVAPLPALPDLLAQGAAQGLPTLALMRSQEQARARWPHRSLVSHELG</sequence>
<protein>
    <recommendedName>
        <fullName evidence="5">Type VI secretion protein</fullName>
    </recommendedName>
</protein>
<evidence type="ECO:0000256" key="1">
    <source>
        <dbReference type="SAM" id="MobiDB-lite"/>
    </source>
</evidence>